<dbReference type="SUPFAM" id="SSF56731">
    <property type="entry name" value="DNA primase core"/>
    <property type="match status" value="1"/>
</dbReference>
<dbReference type="InterPro" id="IPR050219">
    <property type="entry name" value="DnaG_primase"/>
</dbReference>
<dbReference type="FunFam" id="3.90.980.10:FF:000001">
    <property type="entry name" value="DNA primase"/>
    <property type="match status" value="1"/>
</dbReference>
<dbReference type="GO" id="GO:0003899">
    <property type="term" value="F:DNA-directed RNA polymerase activity"/>
    <property type="evidence" value="ECO:0007669"/>
    <property type="project" value="UniProtKB-UniRule"/>
</dbReference>
<dbReference type="SMART" id="SM00400">
    <property type="entry name" value="ZnF_CHCC"/>
    <property type="match status" value="1"/>
</dbReference>
<dbReference type="PANTHER" id="PTHR30313">
    <property type="entry name" value="DNA PRIMASE"/>
    <property type="match status" value="1"/>
</dbReference>
<dbReference type="SMART" id="SM00493">
    <property type="entry name" value="TOPRIM"/>
    <property type="match status" value="1"/>
</dbReference>
<dbReference type="Pfam" id="PF01807">
    <property type="entry name" value="Zn_ribbon_DnaG"/>
    <property type="match status" value="1"/>
</dbReference>
<accession>A0A318THX3</accession>
<dbReference type="AlphaFoldDB" id="A0A318THX3"/>
<dbReference type="OrthoDB" id="9803773at2"/>
<dbReference type="Gene3D" id="3.40.1360.10">
    <property type="match status" value="1"/>
</dbReference>
<dbReference type="InterPro" id="IPR013264">
    <property type="entry name" value="DNAG_N"/>
</dbReference>
<dbReference type="PROSITE" id="PS50880">
    <property type="entry name" value="TOPRIM"/>
    <property type="match status" value="1"/>
</dbReference>
<dbReference type="GO" id="GO:1990077">
    <property type="term" value="C:primosome complex"/>
    <property type="evidence" value="ECO:0007669"/>
    <property type="project" value="UniProtKB-KW"/>
</dbReference>
<dbReference type="Gene3D" id="1.10.860.10">
    <property type="entry name" value="DNAb Helicase, Chain A"/>
    <property type="match status" value="1"/>
</dbReference>
<dbReference type="InterPro" id="IPR016136">
    <property type="entry name" value="DNA_helicase_N/primase_C"/>
</dbReference>
<dbReference type="InterPro" id="IPR019475">
    <property type="entry name" value="DNA_primase_DnaB-bd"/>
</dbReference>
<evidence type="ECO:0000256" key="6">
    <source>
        <dbReference type="ARBA" id="ARBA00022723"/>
    </source>
</evidence>
<dbReference type="Gene3D" id="3.90.980.10">
    <property type="entry name" value="DNA primase, catalytic core, N-terminal domain"/>
    <property type="match status" value="1"/>
</dbReference>
<dbReference type="EC" id="2.7.7.101" evidence="12"/>
<name>A0A318THX3_9BACL</name>
<keyword evidence="6 12" id="KW-0479">Metal-binding</keyword>
<evidence type="ECO:0000256" key="2">
    <source>
        <dbReference type="ARBA" id="ARBA00022515"/>
    </source>
</evidence>
<evidence type="ECO:0000256" key="14">
    <source>
        <dbReference type="PIRSR" id="PIRSR002811-1"/>
    </source>
</evidence>
<evidence type="ECO:0000259" key="15">
    <source>
        <dbReference type="PROSITE" id="PS50880"/>
    </source>
</evidence>
<evidence type="ECO:0000256" key="10">
    <source>
        <dbReference type="ARBA" id="ARBA00023125"/>
    </source>
</evidence>
<keyword evidence="4 12" id="KW-0548">Nucleotidyltransferase</keyword>
<reference evidence="16 17" key="1">
    <citation type="submission" date="2018-06" db="EMBL/GenBank/DDBJ databases">
        <title>Genomic Encyclopedia of Archaeal and Bacterial Type Strains, Phase II (KMG-II): from individual species to whole genera.</title>
        <authorList>
            <person name="Goeker M."/>
        </authorList>
    </citation>
    <scope>NUCLEOTIDE SEQUENCE [LARGE SCALE GENOMIC DNA]</scope>
    <source>
        <strain evidence="16 17">KACC 16626</strain>
    </source>
</reference>
<evidence type="ECO:0000256" key="9">
    <source>
        <dbReference type="ARBA" id="ARBA00022842"/>
    </source>
</evidence>
<dbReference type="SUPFAM" id="SSF57783">
    <property type="entry name" value="Zinc beta-ribbon"/>
    <property type="match status" value="1"/>
</dbReference>
<keyword evidence="1 12" id="KW-0240">DNA-directed RNA polymerase</keyword>
<evidence type="ECO:0000256" key="12">
    <source>
        <dbReference type="HAMAP-Rule" id="MF_00974"/>
    </source>
</evidence>
<dbReference type="InterPro" id="IPR006295">
    <property type="entry name" value="DNA_primase_DnaG"/>
</dbReference>
<comment type="domain">
    <text evidence="12">Contains an N-terminal zinc-binding domain, a central core domain that contains the primase activity, and a C-terminal DnaB-binding domain.</text>
</comment>
<evidence type="ECO:0000256" key="4">
    <source>
        <dbReference type="ARBA" id="ARBA00022695"/>
    </source>
</evidence>
<keyword evidence="2 12" id="KW-0639">Primosome</keyword>
<comment type="caution">
    <text evidence="16">The sequence shown here is derived from an EMBL/GenBank/DDBJ whole genome shotgun (WGS) entry which is preliminary data.</text>
</comment>
<dbReference type="FunFam" id="3.90.580.10:FF:000001">
    <property type="entry name" value="DNA primase"/>
    <property type="match status" value="1"/>
</dbReference>
<dbReference type="CDD" id="cd03364">
    <property type="entry name" value="TOPRIM_DnaG_primases"/>
    <property type="match status" value="1"/>
</dbReference>
<dbReference type="Gene3D" id="3.90.580.10">
    <property type="entry name" value="Zinc finger, CHC2-type domain"/>
    <property type="match status" value="1"/>
</dbReference>
<dbReference type="InterPro" id="IPR036977">
    <property type="entry name" value="DNA_primase_Znf_CHC2"/>
</dbReference>
<keyword evidence="8 12" id="KW-0862">Zinc</keyword>
<comment type="subunit">
    <text evidence="12">Monomer. Interacts with DnaB.</text>
</comment>
<dbReference type="RefSeq" id="WP_107935413.1">
    <property type="nucleotide sequence ID" value="NZ_CP085009.1"/>
</dbReference>
<evidence type="ECO:0000256" key="7">
    <source>
        <dbReference type="ARBA" id="ARBA00022771"/>
    </source>
</evidence>
<dbReference type="GO" id="GO:0006269">
    <property type="term" value="P:DNA replication, synthesis of primer"/>
    <property type="evidence" value="ECO:0007669"/>
    <property type="project" value="UniProtKB-UniRule"/>
</dbReference>
<dbReference type="HAMAP" id="MF_00974">
    <property type="entry name" value="DNA_primase_DnaG"/>
    <property type="match status" value="1"/>
</dbReference>
<dbReference type="Proteomes" id="UP000247416">
    <property type="component" value="Unassembled WGS sequence"/>
</dbReference>
<evidence type="ECO:0000256" key="1">
    <source>
        <dbReference type="ARBA" id="ARBA00022478"/>
    </source>
</evidence>
<evidence type="ECO:0000313" key="17">
    <source>
        <dbReference type="Proteomes" id="UP000247416"/>
    </source>
</evidence>
<evidence type="ECO:0000256" key="11">
    <source>
        <dbReference type="ARBA" id="ARBA00023163"/>
    </source>
</evidence>
<dbReference type="GO" id="GO:0003677">
    <property type="term" value="F:DNA binding"/>
    <property type="evidence" value="ECO:0007669"/>
    <property type="project" value="UniProtKB-KW"/>
</dbReference>
<feature type="zinc finger region" description="CHC2-type" evidence="12 14">
    <location>
        <begin position="40"/>
        <end position="64"/>
    </location>
</feature>
<comment type="similarity">
    <text evidence="12 13">Belongs to the DnaG primase family.</text>
</comment>
<dbReference type="PIRSF" id="PIRSF002811">
    <property type="entry name" value="DnaG"/>
    <property type="match status" value="1"/>
</dbReference>
<dbReference type="InterPro" id="IPR037068">
    <property type="entry name" value="DNA_primase_core_N_sf"/>
</dbReference>
<organism evidence="16 17">
    <name type="scientific">Ureibacillus chungkukjangi</name>
    <dbReference type="NCBI Taxonomy" id="1202712"/>
    <lineage>
        <taxon>Bacteria</taxon>
        <taxon>Bacillati</taxon>
        <taxon>Bacillota</taxon>
        <taxon>Bacilli</taxon>
        <taxon>Bacillales</taxon>
        <taxon>Caryophanaceae</taxon>
        <taxon>Ureibacillus</taxon>
    </lineage>
</organism>
<dbReference type="EMBL" id="QJTJ01000024">
    <property type="protein sequence ID" value="PYF04284.1"/>
    <property type="molecule type" value="Genomic_DNA"/>
</dbReference>
<comment type="cofactor">
    <cofactor evidence="12 13 14">
        <name>Zn(2+)</name>
        <dbReference type="ChEBI" id="CHEBI:29105"/>
    </cofactor>
    <text evidence="12 13 14">Binds 1 zinc ion per monomer.</text>
</comment>
<dbReference type="NCBIfam" id="TIGR01391">
    <property type="entry name" value="dnaG"/>
    <property type="match status" value="1"/>
</dbReference>
<feature type="domain" description="Toprim" evidence="15">
    <location>
        <begin position="264"/>
        <end position="347"/>
    </location>
</feature>
<dbReference type="InterPro" id="IPR002694">
    <property type="entry name" value="Znf_CHC2"/>
</dbReference>
<keyword evidence="7 12" id="KW-0863">Zinc-finger</keyword>
<comment type="function">
    <text evidence="12 13">RNA polymerase that catalyzes the synthesis of short RNA molecules used as primers for DNA polymerase during DNA replication.</text>
</comment>
<dbReference type="InterPro" id="IPR006171">
    <property type="entry name" value="TOPRIM_dom"/>
</dbReference>
<protein>
    <recommendedName>
        <fullName evidence="12 13">DNA primase</fullName>
        <ecNumber evidence="12">2.7.7.101</ecNumber>
    </recommendedName>
</protein>
<dbReference type="GO" id="GO:0000428">
    <property type="term" value="C:DNA-directed RNA polymerase complex"/>
    <property type="evidence" value="ECO:0007669"/>
    <property type="project" value="UniProtKB-KW"/>
</dbReference>
<sequence length="606" mass="69822">MTGKIPEEMIEQIRSQSDIVDVISDYMQLTKRGRNWFGLCPFHGENTPSFSVSQDKQIFHCFGCKAGGNAITFVMDIENITFPDAVVKLGNRVGINLDFQSNSISKENQAYSKKEEKMLEAHEFTADYFHHVLMNTEEGEEALNYLLKRGFTKEHIETNGIGWSLPGWDTLSVLLKRKGFDLEEMAECGLIIKRENDHTYFDRFRGRVMFPIRDENGKVIAFSGRIIDSVDEAKYLNSPESPIFHKSQILFNLDKARTVIRKKRQVILMEGFMDVLAANQAGVFNAVATMGTSLTPQHITKLKRLSDQIILCYDGDNAGWEAAKRASEMLYAENLKVEIAVLPEKLDPDEYIKKYGSDSFVQQILEKPHAYIAFMMMHARKNKNFQFENDVLQYTQEVLEQLVGRSSPIERDLYIKQIASETNISEEAIYAQYRKLEADNAKNFNRADNIKQTKKVELQSKKPLSATERAERLLLSHMLTNVDVVDRILKGEEPEPFVRDEYSAVFVRLIGFYEEHGSADYQRFLEILEDSELRKIVMEAALLEHDPEQAEAEITDCLRQLKKHRIELEIKKLLHESQEAEKMHEHKRALEIAMNIIQLRKSLSTI</sequence>
<dbReference type="Pfam" id="PF13155">
    <property type="entry name" value="Toprim_2"/>
    <property type="match status" value="1"/>
</dbReference>
<dbReference type="InterPro" id="IPR030846">
    <property type="entry name" value="DnaG_bac"/>
</dbReference>
<dbReference type="PANTHER" id="PTHR30313:SF2">
    <property type="entry name" value="DNA PRIMASE"/>
    <property type="match status" value="1"/>
</dbReference>
<evidence type="ECO:0000256" key="5">
    <source>
        <dbReference type="ARBA" id="ARBA00022705"/>
    </source>
</evidence>
<proteinExistence type="inferred from homology"/>
<gene>
    <name evidence="12" type="primary">dnaG</name>
    <name evidence="16" type="ORF">BJ095_12434</name>
</gene>
<comment type="catalytic activity">
    <reaction evidence="12">
        <text>ssDNA + n NTP = ssDNA/pppN(pN)n-1 hybrid + (n-1) diphosphate.</text>
        <dbReference type="EC" id="2.7.7.101"/>
    </reaction>
</comment>
<evidence type="ECO:0000256" key="13">
    <source>
        <dbReference type="PIRNR" id="PIRNR002811"/>
    </source>
</evidence>
<dbReference type="GO" id="GO:0005737">
    <property type="term" value="C:cytoplasm"/>
    <property type="evidence" value="ECO:0007669"/>
    <property type="project" value="TreeGrafter"/>
</dbReference>
<dbReference type="InterPro" id="IPR034151">
    <property type="entry name" value="TOPRIM_DnaG_bac"/>
</dbReference>
<keyword evidence="17" id="KW-1185">Reference proteome</keyword>
<evidence type="ECO:0000256" key="8">
    <source>
        <dbReference type="ARBA" id="ARBA00022833"/>
    </source>
</evidence>
<dbReference type="GO" id="GO:0008270">
    <property type="term" value="F:zinc ion binding"/>
    <property type="evidence" value="ECO:0007669"/>
    <property type="project" value="UniProtKB-UniRule"/>
</dbReference>
<keyword evidence="11 12" id="KW-0804">Transcription</keyword>
<keyword evidence="3 12" id="KW-0808">Transferase</keyword>
<evidence type="ECO:0000313" key="16">
    <source>
        <dbReference type="EMBL" id="PYF04284.1"/>
    </source>
</evidence>
<keyword evidence="9" id="KW-0460">Magnesium</keyword>
<keyword evidence="10 12" id="KW-0238">DNA-binding</keyword>
<dbReference type="Pfam" id="PF10410">
    <property type="entry name" value="DnaB_bind"/>
    <property type="match status" value="1"/>
</dbReference>
<evidence type="ECO:0000256" key="3">
    <source>
        <dbReference type="ARBA" id="ARBA00022679"/>
    </source>
</evidence>
<dbReference type="Pfam" id="PF08275">
    <property type="entry name" value="DNAG_N"/>
    <property type="match status" value="1"/>
</dbReference>
<keyword evidence="5 12" id="KW-0235">DNA replication</keyword>